<accession>A0ABT3TPW3</accession>
<dbReference type="Gene3D" id="1.10.10.10">
    <property type="entry name" value="Winged helix-like DNA-binding domain superfamily/Winged helix DNA-binding domain"/>
    <property type="match status" value="2"/>
</dbReference>
<dbReference type="Pfam" id="PF13384">
    <property type="entry name" value="HTH_23"/>
    <property type="match status" value="1"/>
</dbReference>
<dbReference type="SUPFAM" id="SSF46894">
    <property type="entry name" value="C-terminal effector domain of the bipartite response regulators"/>
    <property type="match status" value="1"/>
</dbReference>
<comment type="caution">
    <text evidence="3">The sequence shown here is derived from an EMBL/GenBank/DDBJ whole genome shotgun (WGS) entry which is preliminary data.</text>
</comment>
<dbReference type="Proteomes" id="UP001163064">
    <property type="component" value="Unassembled WGS sequence"/>
</dbReference>
<protein>
    <submittedName>
        <fullName evidence="3">Helix-turn-helix domain-containing protein</fullName>
    </submittedName>
</protein>
<evidence type="ECO:0000256" key="1">
    <source>
        <dbReference type="SAM" id="MobiDB-lite"/>
    </source>
</evidence>
<dbReference type="InterPro" id="IPR000792">
    <property type="entry name" value="Tscrpt_reg_LuxR_C"/>
</dbReference>
<dbReference type="PROSITE" id="PS50043">
    <property type="entry name" value="HTH_LUXR_2"/>
    <property type="match status" value="1"/>
</dbReference>
<evidence type="ECO:0000313" key="3">
    <source>
        <dbReference type="EMBL" id="MCX3059077.1"/>
    </source>
</evidence>
<dbReference type="SMART" id="SM00421">
    <property type="entry name" value="HTH_LUXR"/>
    <property type="match status" value="1"/>
</dbReference>
<sequence>MLPHSTPATVTATAPATATATATVTATAPAPASPSASAPASASASAPASVSDSAHAPAAEGLLVALGVPEGAERLYLHILARPGRSTDDLRTDLALGREQALAALESLAAHGLVQREPGAPACWSAVAPDIAVQALLLRREEELCRTRGRIGELMRTYHSAQQHPVDDLLEVVTGREAIAERWRGMQEGARRRMLIFDKPPHVARADADLELPMLDRGVQVRVVYEAESLGAPGRMKEIHEFVEAGEEARMLPGLPCKLALVDDTWAMLPVSTGSELRGALFMRAPSLLEALVAMFDMYWHRAVRVPSASGATDAPGTSRTVGERRRKLLTLLSAGLTDDSIARQLGVSPRTVQRWVHEVMETLGARTRFQAGIQAARAGLL</sequence>
<proteinExistence type="predicted"/>
<dbReference type="EMBL" id="JAPHNL010000033">
    <property type="protein sequence ID" value="MCX3059077.1"/>
    <property type="molecule type" value="Genomic_DNA"/>
</dbReference>
<dbReference type="InterPro" id="IPR051797">
    <property type="entry name" value="TrmB-like"/>
</dbReference>
<name>A0ABT3TPW3_9ACTN</name>
<keyword evidence="4" id="KW-1185">Reference proteome</keyword>
<evidence type="ECO:0000313" key="4">
    <source>
        <dbReference type="Proteomes" id="UP001163064"/>
    </source>
</evidence>
<dbReference type="PANTHER" id="PTHR34293">
    <property type="entry name" value="HTH-TYPE TRANSCRIPTIONAL REGULATOR TRMBL2"/>
    <property type="match status" value="1"/>
</dbReference>
<dbReference type="InterPro" id="IPR016032">
    <property type="entry name" value="Sig_transdc_resp-reg_C-effctor"/>
</dbReference>
<feature type="region of interest" description="Disordered" evidence="1">
    <location>
        <begin position="28"/>
        <end position="48"/>
    </location>
</feature>
<dbReference type="PANTHER" id="PTHR34293:SF1">
    <property type="entry name" value="HTH-TYPE TRANSCRIPTIONAL REGULATOR TRMBL2"/>
    <property type="match status" value="1"/>
</dbReference>
<dbReference type="PRINTS" id="PR00038">
    <property type="entry name" value="HTHLUXR"/>
</dbReference>
<reference evidence="3" key="1">
    <citation type="submission" date="2022-10" db="EMBL/GenBank/DDBJ databases">
        <title>Streptomyces beihaiensis sp. nov., a chitin degrading actinobacterium, isolated from shrimp pond soil.</title>
        <authorList>
            <person name="Xie J."/>
            <person name="Shen N."/>
        </authorList>
    </citation>
    <scope>NUCLEOTIDE SEQUENCE</scope>
    <source>
        <strain evidence="3">GXMU-J5</strain>
    </source>
</reference>
<dbReference type="RefSeq" id="WP_266596567.1">
    <property type="nucleotide sequence ID" value="NZ_JAPHNL010000033.1"/>
</dbReference>
<gene>
    <name evidence="3" type="ORF">OFY01_04700</name>
</gene>
<organism evidence="3 4">
    <name type="scientific">Streptomyces beihaiensis</name>
    <dbReference type="NCBI Taxonomy" id="2984495"/>
    <lineage>
        <taxon>Bacteria</taxon>
        <taxon>Bacillati</taxon>
        <taxon>Actinomycetota</taxon>
        <taxon>Actinomycetes</taxon>
        <taxon>Kitasatosporales</taxon>
        <taxon>Streptomycetaceae</taxon>
        <taxon>Streptomyces</taxon>
    </lineage>
</organism>
<feature type="domain" description="HTH luxR-type" evidence="2">
    <location>
        <begin position="315"/>
        <end position="380"/>
    </location>
</feature>
<dbReference type="InterPro" id="IPR036388">
    <property type="entry name" value="WH-like_DNA-bd_sf"/>
</dbReference>
<evidence type="ECO:0000259" key="2">
    <source>
        <dbReference type="PROSITE" id="PS50043"/>
    </source>
</evidence>
<dbReference type="CDD" id="cd06170">
    <property type="entry name" value="LuxR_C_like"/>
    <property type="match status" value="1"/>
</dbReference>